<dbReference type="SUPFAM" id="SSF51905">
    <property type="entry name" value="FAD/NAD(P)-binding domain"/>
    <property type="match status" value="1"/>
</dbReference>
<proteinExistence type="predicted"/>
<evidence type="ECO:0000313" key="2">
    <source>
        <dbReference type="EMBL" id="MDO6453554.1"/>
    </source>
</evidence>
<accession>A0AAW7XH04</accession>
<dbReference type="InterPro" id="IPR002937">
    <property type="entry name" value="Amino_oxidase"/>
</dbReference>
<dbReference type="Proteomes" id="UP001169862">
    <property type="component" value="Unassembled WGS sequence"/>
</dbReference>
<dbReference type="InterPro" id="IPR050464">
    <property type="entry name" value="Zeta_carotene_desat/Oxidored"/>
</dbReference>
<dbReference type="PANTHER" id="PTHR42923">
    <property type="entry name" value="PROTOPORPHYRINOGEN OXIDASE"/>
    <property type="match status" value="1"/>
</dbReference>
<dbReference type="Gene3D" id="3.30.70.1990">
    <property type="match status" value="1"/>
</dbReference>
<dbReference type="PANTHER" id="PTHR42923:SF17">
    <property type="entry name" value="AMINE OXIDASE DOMAIN-CONTAINING PROTEIN"/>
    <property type="match status" value="1"/>
</dbReference>
<dbReference type="Gene3D" id="1.10.405.20">
    <property type="match status" value="1"/>
</dbReference>
<reference evidence="2" key="1">
    <citation type="submission" date="2023-07" db="EMBL/GenBank/DDBJ databases">
        <title>Genome content predicts the carbon catabolic preferences of heterotrophic bacteria.</title>
        <authorList>
            <person name="Gralka M."/>
        </authorList>
    </citation>
    <scope>NUCLEOTIDE SEQUENCE</scope>
    <source>
        <strain evidence="2">I2M16</strain>
    </source>
</reference>
<dbReference type="FunFam" id="1.10.405.20:FF:000001">
    <property type="entry name" value="Amine oxidase"/>
    <property type="match status" value="1"/>
</dbReference>
<evidence type="ECO:0000313" key="3">
    <source>
        <dbReference type="Proteomes" id="UP001169862"/>
    </source>
</evidence>
<comment type="caution">
    <text evidence="2">The sequence shown here is derived from an EMBL/GenBank/DDBJ whole genome shotgun (WGS) entry which is preliminary data.</text>
</comment>
<sequence>MHASKPLKIAVVGSGIAGLSAAWHLSQQTNVEITVFEKNDRLGGHSNTVDVKTNEGNIIPVDTGFIVFNPPNYPNLVSLFKHLDVPVSPTDMSFSVSMDKGRLEYSGSGLNGLFAQRSNLLRPSFIKMVSDILKFYKESSDPNFVKDDHMTLRELIKDKGYSDSFRDDHLLPMGAAIWSTPMEKMLDYPAKPFLRFCENHGLLQVKDRPQWHTVNNGSREYVTRLCAEIRGDILTYRSIRGVRRFGGKALITDWQGDQWQFDHVVFACHADQALRLLADPRQDEIDVLSHFRFERNKAVLHSDTKLMPRRKHAWSSWNYLGDNTHSGGALCVSYWMNKLQHLKTEQPMILTLNPFEEPAKGSVHASFLYDHPIFNKDTDKAQIDLWDIQGNHNTWFCGAWCGFGFHEDGIQAGLLVAEKISGVRRPWDVHGMYDRIPAPSDFLEQTVTDSLIEEATA</sequence>
<protein>
    <submittedName>
        <fullName evidence="2">FAD-dependent oxidoreductase</fullName>
    </submittedName>
</protein>
<dbReference type="GO" id="GO:0016491">
    <property type="term" value="F:oxidoreductase activity"/>
    <property type="evidence" value="ECO:0007669"/>
    <property type="project" value="InterPro"/>
</dbReference>
<dbReference type="PRINTS" id="PR00419">
    <property type="entry name" value="ADXRDTASE"/>
</dbReference>
<evidence type="ECO:0000259" key="1">
    <source>
        <dbReference type="Pfam" id="PF01593"/>
    </source>
</evidence>
<name>A0AAW7XH04_9GAMM</name>
<dbReference type="Pfam" id="PF01593">
    <property type="entry name" value="Amino_oxidase"/>
    <property type="match status" value="1"/>
</dbReference>
<organism evidence="2 3">
    <name type="scientific">Neptunomonas phycophila</name>
    <dbReference type="NCBI Taxonomy" id="1572645"/>
    <lineage>
        <taxon>Bacteria</taxon>
        <taxon>Pseudomonadati</taxon>
        <taxon>Pseudomonadota</taxon>
        <taxon>Gammaproteobacteria</taxon>
        <taxon>Oceanospirillales</taxon>
        <taxon>Oceanospirillaceae</taxon>
        <taxon>Neptunomonas</taxon>
    </lineage>
</organism>
<dbReference type="Gene3D" id="3.50.50.60">
    <property type="entry name" value="FAD/NAD(P)-binding domain"/>
    <property type="match status" value="1"/>
</dbReference>
<dbReference type="InterPro" id="IPR036188">
    <property type="entry name" value="FAD/NAD-bd_sf"/>
</dbReference>
<dbReference type="EMBL" id="JAUOPG010000004">
    <property type="protein sequence ID" value="MDO6453554.1"/>
    <property type="molecule type" value="Genomic_DNA"/>
</dbReference>
<feature type="domain" description="Amine oxidase" evidence="1">
    <location>
        <begin position="16"/>
        <end position="291"/>
    </location>
</feature>
<gene>
    <name evidence="2" type="ORF">Q4490_08250</name>
</gene>
<dbReference type="RefSeq" id="WP_303549844.1">
    <property type="nucleotide sequence ID" value="NZ_JAUOPG010000004.1"/>
</dbReference>
<dbReference type="AlphaFoldDB" id="A0AAW7XH04"/>